<feature type="binding site" evidence="6">
    <location>
        <position position="89"/>
    </location>
    <ligand>
        <name>[4Fe-4S] cluster</name>
        <dbReference type="ChEBI" id="CHEBI:49883"/>
        <note>4Fe-4S-S-AdoMet</note>
    </ligand>
</feature>
<dbReference type="Proteomes" id="UP000009223">
    <property type="component" value="Chromosome"/>
</dbReference>
<name>F5YGY4_TREPZ</name>
<keyword evidence="4 6" id="KW-0408">Iron</keyword>
<dbReference type="InterPro" id="IPR007197">
    <property type="entry name" value="rSAM"/>
</dbReference>
<dbReference type="NCBIfam" id="TIGR04337">
    <property type="entry name" value="AmmeMemoSam_rS"/>
    <property type="match status" value="1"/>
</dbReference>
<dbReference type="CDD" id="cd01335">
    <property type="entry name" value="Radical_SAM"/>
    <property type="match status" value="1"/>
</dbReference>
<dbReference type="AlphaFoldDB" id="F5YGY4"/>
<dbReference type="InterPro" id="IPR058240">
    <property type="entry name" value="rSAM_sf"/>
</dbReference>
<gene>
    <name evidence="8" type="ordered locus">TREPR_2521</name>
</gene>
<dbReference type="STRING" id="545694.TREPR_2521"/>
<dbReference type="EMBL" id="CP001843">
    <property type="protein sequence ID" value="AEF84166.1"/>
    <property type="molecule type" value="Genomic_DNA"/>
</dbReference>
<dbReference type="PROSITE" id="PS51918">
    <property type="entry name" value="RADICAL_SAM"/>
    <property type="match status" value="1"/>
</dbReference>
<organism evidence="8 9">
    <name type="scientific">Treponema primitia (strain ATCC BAA-887 / DSM 12427 / ZAS-2)</name>
    <dbReference type="NCBI Taxonomy" id="545694"/>
    <lineage>
        <taxon>Bacteria</taxon>
        <taxon>Pseudomonadati</taxon>
        <taxon>Spirochaetota</taxon>
        <taxon>Spirochaetia</taxon>
        <taxon>Spirochaetales</taxon>
        <taxon>Treponemataceae</taxon>
        <taxon>Treponema</taxon>
    </lineage>
</organism>
<keyword evidence="3 6" id="KW-0479">Metal-binding</keyword>
<evidence type="ECO:0000313" key="8">
    <source>
        <dbReference type="EMBL" id="AEF84166.1"/>
    </source>
</evidence>
<dbReference type="PANTHER" id="PTHR30352">
    <property type="entry name" value="PYRUVATE FORMATE-LYASE-ACTIVATING ENZYME"/>
    <property type="match status" value="1"/>
</dbReference>
<dbReference type="GO" id="GO:0051539">
    <property type="term" value="F:4 iron, 4 sulfur cluster binding"/>
    <property type="evidence" value="ECO:0007669"/>
    <property type="project" value="UniProtKB-KW"/>
</dbReference>
<evidence type="ECO:0000256" key="5">
    <source>
        <dbReference type="ARBA" id="ARBA00023014"/>
    </source>
</evidence>
<evidence type="ECO:0000256" key="3">
    <source>
        <dbReference type="ARBA" id="ARBA00022723"/>
    </source>
</evidence>
<dbReference type="RefSeq" id="WP_015707689.1">
    <property type="nucleotide sequence ID" value="NC_015578.1"/>
</dbReference>
<dbReference type="PANTHER" id="PTHR30352:SF5">
    <property type="entry name" value="PYRUVATE FORMATE-LYASE 1-ACTIVATING ENZYME"/>
    <property type="match status" value="1"/>
</dbReference>
<dbReference type="GO" id="GO:0003824">
    <property type="term" value="F:catalytic activity"/>
    <property type="evidence" value="ECO:0007669"/>
    <property type="project" value="InterPro"/>
</dbReference>
<dbReference type="KEGG" id="tpi:TREPR_2521"/>
<evidence type="ECO:0000256" key="2">
    <source>
        <dbReference type="ARBA" id="ARBA00022691"/>
    </source>
</evidence>
<keyword evidence="5 6" id="KW-0411">Iron-sulfur</keyword>
<dbReference type="HOGENOM" id="CLU_044176_0_0_12"/>
<dbReference type="Pfam" id="PF04055">
    <property type="entry name" value="Radical_SAM"/>
    <property type="match status" value="1"/>
</dbReference>
<dbReference type="InterPro" id="IPR027596">
    <property type="entry name" value="AmmeMemoSam_rS"/>
</dbReference>
<keyword evidence="1" id="KW-0004">4Fe-4S</keyword>
<dbReference type="PIRSF" id="PIRSF004869">
    <property type="entry name" value="PflX_prd"/>
    <property type="match status" value="1"/>
</dbReference>
<dbReference type="InterPro" id="IPR013785">
    <property type="entry name" value="Aldolase_TIM"/>
</dbReference>
<evidence type="ECO:0000256" key="4">
    <source>
        <dbReference type="ARBA" id="ARBA00023004"/>
    </source>
</evidence>
<evidence type="ECO:0000313" key="9">
    <source>
        <dbReference type="Proteomes" id="UP000009223"/>
    </source>
</evidence>
<keyword evidence="9" id="KW-1185">Reference proteome</keyword>
<dbReference type="InterPro" id="IPR034457">
    <property type="entry name" value="Organic_radical-activating"/>
</dbReference>
<dbReference type="SFLD" id="SFLDS00029">
    <property type="entry name" value="Radical_SAM"/>
    <property type="match status" value="1"/>
</dbReference>
<feature type="domain" description="Radical SAM core" evidence="7">
    <location>
        <begin position="70"/>
        <end position="289"/>
    </location>
</feature>
<keyword evidence="2 6" id="KW-0949">S-adenosyl-L-methionine</keyword>
<dbReference type="Gene3D" id="3.20.20.70">
    <property type="entry name" value="Aldolase class I"/>
    <property type="match status" value="1"/>
</dbReference>
<reference evidence="8 9" key="2">
    <citation type="journal article" date="2011" name="ISME J.">
        <title>RNA-seq reveals cooperative metabolic interactions between two termite-gut spirochete species in co-culture.</title>
        <authorList>
            <person name="Rosenthal A.Z."/>
            <person name="Matson E.G."/>
            <person name="Eldar A."/>
            <person name="Leadbetter J.R."/>
        </authorList>
    </citation>
    <scope>NUCLEOTIDE SEQUENCE [LARGE SCALE GENOMIC DNA]</scope>
    <source>
        <strain evidence="9">ATCC BAA-887 / DSM 12427 / ZAS-2</strain>
    </source>
</reference>
<dbReference type="SUPFAM" id="SSF102114">
    <property type="entry name" value="Radical SAM enzymes"/>
    <property type="match status" value="1"/>
</dbReference>
<comment type="cofactor">
    <cofactor evidence="6">
        <name>[4Fe-4S] cluster</name>
        <dbReference type="ChEBI" id="CHEBI:49883"/>
    </cofactor>
    <text evidence="6">Binds 1 [4Fe-4S] cluster. The cluster is coordinated with 3 cysteines and an exchangeable S-adenosyl-L-methionine.</text>
</comment>
<feature type="binding site" evidence="6">
    <location>
        <position position="92"/>
    </location>
    <ligand>
        <name>[4Fe-4S] cluster</name>
        <dbReference type="ChEBI" id="CHEBI:49883"/>
        <note>4Fe-4S-S-AdoMet</note>
    </ligand>
</feature>
<dbReference type="eggNOG" id="COG1180">
    <property type="taxonomic scope" value="Bacteria"/>
</dbReference>
<evidence type="ECO:0000256" key="1">
    <source>
        <dbReference type="ARBA" id="ARBA00022485"/>
    </source>
</evidence>
<dbReference type="InterPro" id="IPR016431">
    <property type="entry name" value="Pyrv-formate_lyase-activ_prd"/>
</dbReference>
<protein>
    <submittedName>
        <fullName evidence="8">Radical SAM domain protein</fullName>
    </submittedName>
</protein>
<sequence length="339" mass="37677">MRKTLFFSLKTDSGDRVLECRLCPRHCVLSPGSFGQCRVRQNINGQGDLPYYGFITAMAEDPIEKKPLYHFRPGSSILSLGFAGCNLRCPFCQNWHISQGTDAPGRRLSPTEILSRARKGGFTQIAYTYSEPLIHIEFLLDCMTLCREEGIANILVSNGCINTEAAAEILPLTDAANIDLKCFSEETYAKVLGGKLRTVLEFIKTAYSSGIHLEVTTLIIPGLNDGAEETRLCAEFLSGFSREIPWHLSAYHPDYQWNAPPTNPVSLAEIAHMGREYLSFVYTGNIWGEHNDTVCQHCGAVLINRQGYRVDSGGLVLRDVESGKQYYCAQCGKAAPVRY</sequence>
<dbReference type="GO" id="GO:0046872">
    <property type="term" value="F:metal ion binding"/>
    <property type="evidence" value="ECO:0007669"/>
    <property type="project" value="UniProtKB-KW"/>
</dbReference>
<evidence type="ECO:0000259" key="7">
    <source>
        <dbReference type="PROSITE" id="PS51918"/>
    </source>
</evidence>
<feature type="binding site" evidence="6">
    <location>
        <position position="85"/>
    </location>
    <ligand>
        <name>[4Fe-4S] cluster</name>
        <dbReference type="ChEBI" id="CHEBI:49883"/>
        <note>4Fe-4S-S-AdoMet</note>
    </ligand>
</feature>
<dbReference type="SFLD" id="SFLDG01101">
    <property type="entry name" value="Uncharacterised_Radical_SAM_Su"/>
    <property type="match status" value="1"/>
</dbReference>
<proteinExistence type="predicted"/>
<evidence type="ECO:0000256" key="6">
    <source>
        <dbReference type="PIRSR" id="PIRSR004869-50"/>
    </source>
</evidence>
<accession>F5YGY4</accession>
<reference evidence="9" key="1">
    <citation type="submission" date="2009-12" db="EMBL/GenBank/DDBJ databases">
        <title>Complete sequence of Treponema primitia strain ZAS-2.</title>
        <authorList>
            <person name="Tetu S.G."/>
            <person name="Matson E."/>
            <person name="Ren Q."/>
            <person name="Seshadri R."/>
            <person name="Elbourne L."/>
            <person name="Hassan K.A."/>
            <person name="Durkin A."/>
            <person name="Radune D."/>
            <person name="Mohamoud Y."/>
            <person name="Shay R."/>
            <person name="Jin S."/>
            <person name="Zhang X."/>
            <person name="Lucey K."/>
            <person name="Ballor N.R."/>
            <person name="Ottesen E."/>
            <person name="Rosenthal R."/>
            <person name="Allen A."/>
            <person name="Leadbetter J.R."/>
            <person name="Paulsen I.T."/>
        </authorList>
    </citation>
    <scope>NUCLEOTIDE SEQUENCE [LARGE SCALE GENOMIC DNA]</scope>
    <source>
        <strain evidence="9">ATCC BAA-887 / DSM 12427 / ZAS-2</strain>
    </source>
</reference>